<organism evidence="1 2">
    <name type="scientific">Homarus americanus</name>
    <name type="common">American lobster</name>
    <dbReference type="NCBI Taxonomy" id="6706"/>
    <lineage>
        <taxon>Eukaryota</taxon>
        <taxon>Metazoa</taxon>
        <taxon>Ecdysozoa</taxon>
        <taxon>Arthropoda</taxon>
        <taxon>Crustacea</taxon>
        <taxon>Multicrustacea</taxon>
        <taxon>Malacostraca</taxon>
        <taxon>Eumalacostraca</taxon>
        <taxon>Eucarida</taxon>
        <taxon>Decapoda</taxon>
        <taxon>Pleocyemata</taxon>
        <taxon>Astacidea</taxon>
        <taxon>Nephropoidea</taxon>
        <taxon>Nephropidae</taxon>
        <taxon>Homarus</taxon>
    </lineage>
</organism>
<sequence>MSGKEGVVWGIVWCVRLCGVGDCVVWGIVWCGSSVGDVSVCCEDAVRVVCED</sequence>
<name>A0A8J5T6S1_HOMAM</name>
<accession>A0A8J5T6S1</accession>
<evidence type="ECO:0000313" key="1">
    <source>
        <dbReference type="EMBL" id="KAG7173429.1"/>
    </source>
</evidence>
<proteinExistence type="predicted"/>
<comment type="caution">
    <text evidence="1">The sequence shown here is derived from an EMBL/GenBank/DDBJ whole genome shotgun (WGS) entry which is preliminary data.</text>
</comment>
<protein>
    <submittedName>
        <fullName evidence="1">Uncharacterized protein</fullName>
    </submittedName>
</protein>
<dbReference type="Proteomes" id="UP000747542">
    <property type="component" value="Unassembled WGS sequence"/>
</dbReference>
<dbReference type="EMBL" id="JAHLQT010009918">
    <property type="protein sequence ID" value="KAG7173429.1"/>
    <property type="molecule type" value="Genomic_DNA"/>
</dbReference>
<reference evidence="1" key="1">
    <citation type="journal article" date="2021" name="Sci. Adv.">
        <title>The American lobster genome reveals insights on longevity, neural, and immune adaptations.</title>
        <authorList>
            <person name="Polinski J.M."/>
            <person name="Zimin A.V."/>
            <person name="Clark K.F."/>
            <person name="Kohn A.B."/>
            <person name="Sadowski N."/>
            <person name="Timp W."/>
            <person name="Ptitsyn A."/>
            <person name="Khanna P."/>
            <person name="Romanova D.Y."/>
            <person name="Williams P."/>
            <person name="Greenwood S.J."/>
            <person name="Moroz L.L."/>
            <person name="Walt D.R."/>
            <person name="Bodnar A.G."/>
        </authorList>
    </citation>
    <scope>NUCLEOTIDE SEQUENCE</scope>
    <source>
        <strain evidence="1">GMGI-L3</strain>
    </source>
</reference>
<gene>
    <name evidence="1" type="ORF">Hamer_G023454</name>
</gene>
<evidence type="ECO:0000313" key="2">
    <source>
        <dbReference type="Proteomes" id="UP000747542"/>
    </source>
</evidence>
<dbReference type="AlphaFoldDB" id="A0A8J5T6S1"/>
<keyword evidence="2" id="KW-1185">Reference proteome</keyword>